<dbReference type="RefSeq" id="WP_236711728.1">
    <property type="nucleotide sequence ID" value="NZ_JBIAPK010000012.1"/>
</dbReference>
<sequence length="104" mass="11788">MADFERESRKTEMAVLVHNQGADWNQELYQATFDRTTDRTNPPAGLIAHFGAPGEAGGWQVIDVWESEDAWRRFMEEAVYPAAQELGAPPFDTKMVEIYNSLIP</sequence>
<name>A0ABW6RN75_9ACTN</name>
<gene>
    <name evidence="1" type="ORF">ACFYWW_30595</name>
</gene>
<dbReference type="SUPFAM" id="SSF54909">
    <property type="entry name" value="Dimeric alpha+beta barrel"/>
    <property type="match status" value="1"/>
</dbReference>
<dbReference type="EMBL" id="JBIAPK010000012">
    <property type="protein sequence ID" value="MFF3343018.1"/>
    <property type="molecule type" value="Genomic_DNA"/>
</dbReference>
<keyword evidence="2" id="KW-1185">Reference proteome</keyword>
<dbReference type="Proteomes" id="UP001601976">
    <property type="component" value="Unassembled WGS sequence"/>
</dbReference>
<organism evidence="1 2">
    <name type="scientific">Streptomyces flavidovirens</name>
    <dbReference type="NCBI Taxonomy" id="67298"/>
    <lineage>
        <taxon>Bacteria</taxon>
        <taxon>Bacillati</taxon>
        <taxon>Actinomycetota</taxon>
        <taxon>Actinomycetes</taxon>
        <taxon>Kitasatosporales</taxon>
        <taxon>Streptomycetaceae</taxon>
        <taxon>Streptomyces</taxon>
    </lineage>
</organism>
<comment type="caution">
    <text evidence="1">The sequence shown here is derived from an EMBL/GenBank/DDBJ whole genome shotgun (WGS) entry which is preliminary data.</text>
</comment>
<dbReference type="InterPro" id="IPR011008">
    <property type="entry name" value="Dimeric_a/b-barrel"/>
</dbReference>
<protein>
    <recommendedName>
        <fullName evidence="3">ABM domain-containing protein</fullName>
    </recommendedName>
</protein>
<accession>A0ABW6RN75</accession>
<reference evidence="1 2" key="1">
    <citation type="submission" date="2024-10" db="EMBL/GenBank/DDBJ databases">
        <title>The Natural Products Discovery Center: Release of the First 8490 Sequenced Strains for Exploring Actinobacteria Biosynthetic Diversity.</title>
        <authorList>
            <person name="Kalkreuter E."/>
            <person name="Kautsar S.A."/>
            <person name="Yang D."/>
            <person name="Bader C.D."/>
            <person name="Teijaro C.N."/>
            <person name="Fluegel L."/>
            <person name="Davis C.M."/>
            <person name="Simpson J.R."/>
            <person name="Lauterbach L."/>
            <person name="Steele A.D."/>
            <person name="Gui C."/>
            <person name="Meng S."/>
            <person name="Li G."/>
            <person name="Viehrig K."/>
            <person name="Ye F."/>
            <person name="Su P."/>
            <person name="Kiefer A.F."/>
            <person name="Nichols A."/>
            <person name="Cepeda A.J."/>
            <person name="Yan W."/>
            <person name="Fan B."/>
            <person name="Jiang Y."/>
            <person name="Adhikari A."/>
            <person name="Zheng C.-J."/>
            <person name="Schuster L."/>
            <person name="Cowan T.M."/>
            <person name="Smanski M.J."/>
            <person name="Chevrette M.G."/>
            <person name="De Carvalho L.P.S."/>
            <person name="Shen B."/>
        </authorList>
    </citation>
    <scope>NUCLEOTIDE SEQUENCE [LARGE SCALE GENOMIC DNA]</scope>
    <source>
        <strain evidence="1 2">NPDC003029</strain>
    </source>
</reference>
<evidence type="ECO:0000313" key="2">
    <source>
        <dbReference type="Proteomes" id="UP001601976"/>
    </source>
</evidence>
<evidence type="ECO:0000313" key="1">
    <source>
        <dbReference type="EMBL" id="MFF3343018.1"/>
    </source>
</evidence>
<proteinExistence type="predicted"/>
<evidence type="ECO:0008006" key="3">
    <source>
        <dbReference type="Google" id="ProtNLM"/>
    </source>
</evidence>